<feature type="compositionally biased region" description="Basic residues" evidence="2">
    <location>
        <begin position="73"/>
        <end position="88"/>
    </location>
</feature>
<proteinExistence type="predicted"/>
<evidence type="ECO:0000256" key="2">
    <source>
        <dbReference type="SAM" id="MobiDB-lite"/>
    </source>
</evidence>
<feature type="region of interest" description="Disordered" evidence="2">
    <location>
        <begin position="856"/>
        <end position="886"/>
    </location>
</feature>
<reference evidence="3 4" key="1">
    <citation type="submission" date="2017-11" db="EMBL/GenBank/DDBJ databases">
        <title>Comparative genomics of Botrytis spp.</title>
        <authorList>
            <person name="Valero-Jimenez C.A."/>
            <person name="Tapia P."/>
            <person name="Veloso J."/>
            <person name="Silva-Moreno E."/>
            <person name="Staats M."/>
            <person name="Valdes J.H."/>
            <person name="Van Kan J.A.L."/>
        </authorList>
    </citation>
    <scope>NUCLEOTIDE SEQUENCE [LARGE SCALE GENOMIC DNA]</scope>
    <source>
        <strain evidence="3 4">MUCL2830</strain>
    </source>
</reference>
<protein>
    <submittedName>
        <fullName evidence="3">Uncharacterized protein</fullName>
    </submittedName>
</protein>
<feature type="region of interest" description="Disordered" evidence="2">
    <location>
        <begin position="51"/>
        <end position="157"/>
    </location>
</feature>
<sequence>MNYPWRPAAARNIHADSAASHSTLPSNRPSSNLPITVGTVASRILLLQKLAGNQKNKSPPKTPSRFPQIRSTSKTRRERSSKSPHRSRSPPQIRPSLNRRRENSRSSFGRRPTNIFGNPASRNSQPNEQPQIGTTHSFLGLRTPRSNHDEGHARAGNIGALRVDGDVGPSLSGLRGLARENVLNSGWAPIFDNLRVSKKDRDQRIAGREVDLQRDVQNFGDDYVSTHTPSTSQLYCDKKRILNSRRRKEKARQDEMSNSEVSIRTTSSLRRQSVRDLFDTHGIERPHGLASSEAAREEIKKPRKHLVCHVCMWIHDKNENTCWKCGHRLCKACDRLLPFSNGGKDASFDYDRVVSVDRKEAGRPVHYVTTPRPSKGQIIRQSLSRPLPIPIQIINNEGDPTEPFPPFYPRNALPRYSQPGSGLDPRNNGPLQLCPGIYKLERPQKLSTKCEGTSPENSMLLTPNSSCQYVANKHRFESGSLEAHDCRCESCQQANHRSFVCRHSTSHSLARSEDIVAMDGRYASDSLNDENIYRSQSYPDSSKVSQPSMRLYRFLSGSIHRAIQLSHESDHEEIPRTSMRSDPDLNNTAHRTTKPTYRVNCRSRTENTQESESSCHVFNGTTYQPVQPSFTSDNGEHSKLLDNHYPFLNDSIYGKRLSRYGSGYVECRGYPRTGHGHCDRSPVSSGVLGDCQHCLDDCECSACQSTVHSVRCCTNEVHKPMIHLHRSPAKTSLNDTFNSNTGHLSITQEKKPYILSRSQTYDRSTLHKYDSVLEWLGSPDEPSPPRRFVTLTSTPSKTMNVPKNVPSIATKQTSTSLSMPQTSSPWTSSSIIPKGIAPLMKEIFNKASENACSKIIVNPNRPSSSDGTKDQSVAPTRFNARFPTNSSPGYFSSNPWREKEAVSFPKNYLSWKHMAKSPLQQVARRSTDCETSDICGQSEWAERIRESEESNSWRKRKEILEREREREQKLVRNKVQRWEDRRSESRRGVMRTVATARDSVGVSVGAGASEMVTPVSAGGYFDAQMRWLSSGSDRGRENGMKGVMGSIVEEEGDGEFEGEGGDSEKHDCVWKRRVCGLRNTDHDNKVDGVKGVTILVHVEHGEDLVLRTNCQRSLSWEGLEGLEEFERLLRAGS</sequence>
<accession>A0A4Y8CXY1</accession>
<name>A0A4Y8CXY1_9HELO</name>
<gene>
    <name evidence="3" type="ORF">BOTCAL_0237g00150</name>
</gene>
<feature type="compositionally biased region" description="Polar residues" evidence="2">
    <location>
        <begin position="810"/>
        <end position="821"/>
    </location>
</feature>
<evidence type="ECO:0000313" key="4">
    <source>
        <dbReference type="Proteomes" id="UP000297299"/>
    </source>
</evidence>
<dbReference type="Proteomes" id="UP000297299">
    <property type="component" value="Unassembled WGS sequence"/>
</dbReference>
<feature type="compositionally biased region" description="Polar residues" evidence="2">
    <location>
        <begin position="120"/>
        <end position="137"/>
    </location>
</feature>
<feature type="compositionally biased region" description="Polar residues" evidence="2">
    <location>
        <begin position="256"/>
        <end position="265"/>
    </location>
</feature>
<feature type="region of interest" description="Disordered" evidence="2">
    <location>
        <begin position="567"/>
        <end position="608"/>
    </location>
</feature>
<feature type="coiled-coil region" evidence="1">
    <location>
        <begin position="950"/>
        <end position="977"/>
    </location>
</feature>
<evidence type="ECO:0000256" key="1">
    <source>
        <dbReference type="SAM" id="Coils"/>
    </source>
</evidence>
<comment type="caution">
    <text evidence="3">The sequence shown here is derived from an EMBL/GenBank/DDBJ whole genome shotgun (WGS) entry which is preliminary data.</text>
</comment>
<organism evidence="3 4">
    <name type="scientific">Botryotinia calthae</name>
    <dbReference type="NCBI Taxonomy" id="38488"/>
    <lineage>
        <taxon>Eukaryota</taxon>
        <taxon>Fungi</taxon>
        <taxon>Dikarya</taxon>
        <taxon>Ascomycota</taxon>
        <taxon>Pezizomycotina</taxon>
        <taxon>Leotiomycetes</taxon>
        <taxon>Helotiales</taxon>
        <taxon>Sclerotiniaceae</taxon>
        <taxon>Botryotinia</taxon>
    </lineage>
</organism>
<feature type="compositionally biased region" description="Basic and acidic residues" evidence="2">
    <location>
        <begin position="567"/>
        <end position="583"/>
    </location>
</feature>
<feature type="region of interest" description="Disordered" evidence="2">
    <location>
        <begin position="810"/>
        <end position="829"/>
    </location>
</feature>
<dbReference type="STRING" id="38488.A0A4Y8CXY1"/>
<dbReference type="OrthoDB" id="3524371at2759"/>
<feature type="compositionally biased region" description="Polar residues" evidence="2">
    <location>
        <begin position="860"/>
        <end position="874"/>
    </location>
</feature>
<keyword evidence="1" id="KW-0175">Coiled coil</keyword>
<keyword evidence="4" id="KW-1185">Reference proteome</keyword>
<evidence type="ECO:0000313" key="3">
    <source>
        <dbReference type="EMBL" id="TEY54812.1"/>
    </source>
</evidence>
<feature type="region of interest" description="Disordered" evidence="2">
    <location>
        <begin position="245"/>
        <end position="265"/>
    </location>
</feature>
<dbReference type="AlphaFoldDB" id="A0A4Y8CXY1"/>
<dbReference type="EMBL" id="PHWZ01000237">
    <property type="protein sequence ID" value="TEY54812.1"/>
    <property type="molecule type" value="Genomic_DNA"/>
</dbReference>